<dbReference type="OrthoDB" id="9779910at2"/>
<comment type="similarity">
    <text evidence="1">Belongs to the ComF/GntX family.</text>
</comment>
<dbReference type="InterPro" id="IPR000836">
    <property type="entry name" value="PRTase_dom"/>
</dbReference>
<dbReference type="eggNOG" id="COG1040">
    <property type="taxonomic scope" value="Bacteria"/>
</dbReference>
<evidence type="ECO:0000313" key="5">
    <source>
        <dbReference type="Proteomes" id="UP000006732"/>
    </source>
</evidence>
<keyword evidence="5" id="KW-1185">Reference proteome</keyword>
<sequence length="245" mass="27692">MHEKNRKSFFTALLNFLLPPHCHVCGEFIPRAGRLHICSSCRERMPAPTQPICPICGIPFQGAGHDHPCQSCLKHPPHFHAARAALLHEGPVRDLIHAFKYNARTHLRRPLGLVIVEQLSDFVTGWRPELIIAVPLHVRRLRGRGFNQALLLAELLAREWRIPLQRQTLQRVRWTEPQISLTAGQRRENVRDAFRVKNASLVSGKRVLLVDDVFTTGSTVEECSRILMQAGTGELLVVTVSRVAD</sequence>
<proteinExistence type="inferred from homology"/>
<evidence type="ECO:0000313" key="4">
    <source>
        <dbReference type="EMBL" id="ABL00332.1"/>
    </source>
</evidence>
<evidence type="ECO:0000259" key="3">
    <source>
        <dbReference type="Pfam" id="PF18912"/>
    </source>
</evidence>
<dbReference type="InterPro" id="IPR051910">
    <property type="entry name" value="ComF/GntX_DNA_util-trans"/>
</dbReference>
<dbReference type="STRING" id="338966.Ppro_2731"/>
<evidence type="ECO:0000256" key="1">
    <source>
        <dbReference type="ARBA" id="ARBA00008007"/>
    </source>
</evidence>
<dbReference type="InterPro" id="IPR029057">
    <property type="entry name" value="PRTase-like"/>
</dbReference>
<dbReference type="InterPro" id="IPR044005">
    <property type="entry name" value="DZR_2"/>
</dbReference>
<reference evidence="4 5" key="1">
    <citation type="submission" date="2006-10" db="EMBL/GenBank/DDBJ databases">
        <title>Complete sequence of chromosome of Pelobacter propionicus DSM 2379.</title>
        <authorList>
            <consortium name="US DOE Joint Genome Institute"/>
            <person name="Copeland A."/>
            <person name="Lucas S."/>
            <person name="Lapidus A."/>
            <person name="Barry K."/>
            <person name="Detter J.C."/>
            <person name="Glavina del Rio T."/>
            <person name="Hammon N."/>
            <person name="Israni S."/>
            <person name="Dalin E."/>
            <person name="Tice H."/>
            <person name="Pitluck S."/>
            <person name="Saunders E."/>
            <person name="Brettin T."/>
            <person name="Bruce D."/>
            <person name="Han C."/>
            <person name="Tapia R."/>
            <person name="Schmutz J."/>
            <person name="Larimer F."/>
            <person name="Land M."/>
            <person name="Hauser L."/>
            <person name="Kyrpides N."/>
            <person name="Kim E."/>
            <person name="Lovley D."/>
            <person name="Richardson P."/>
        </authorList>
    </citation>
    <scope>NUCLEOTIDE SEQUENCE [LARGE SCALE GENOMIC DNA]</scope>
    <source>
        <strain evidence="5">DSM 2379 / NBRC 103807 / OttBd1</strain>
    </source>
</reference>
<dbReference type="Pfam" id="PF18912">
    <property type="entry name" value="DZR_2"/>
    <property type="match status" value="1"/>
</dbReference>
<evidence type="ECO:0000259" key="2">
    <source>
        <dbReference type="Pfam" id="PF00156"/>
    </source>
</evidence>
<dbReference type="KEGG" id="ppd:Ppro_2731"/>
<dbReference type="Pfam" id="PF00156">
    <property type="entry name" value="Pribosyltran"/>
    <property type="match status" value="1"/>
</dbReference>
<dbReference type="SUPFAM" id="SSF53271">
    <property type="entry name" value="PRTase-like"/>
    <property type="match status" value="1"/>
</dbReference>
<dbReference type="AlphaFoldDB" id="A1ASL1"/>
<gene>
    <name evidence="4" type="ordered locus">Ppro_2731</name>
</gene>
<name>A1ASL1_PELPD</name>
<dbReference type="PANTHER" id="PTHR47505">
    <property type="entry name" value="DNA UTILIZATION PROTEIN YHGH"/>
    <property type="match status" value="1"/>
</dbReference>
<accession>A1ASL1</accession>
<dbReference type="HOGENOM" id="CLU_054549_0_0_7"/>
<dbReference type="PANTHER" id="PTHR47505:SF1">
    <property type="entry name" value="DNA UTILIZATION PROTEIN YHGH"/>
    <property type="match status" value="1"/>
</dbReference>
<feature type="domain" description="Phosphoribosyltransferase" evidence="2">
    <location>
        <begin position="183"/>
        <end position="231"/>
    </location>
</feature>
<dbReference type="Proteomes" id="UP000006732">
    <property type="component" value="Chromosome"/>
</dbReference>
<dbReference type="CDD" id="cd06223">
    <property type="entry name" value="PRTases_typeI"/>
    <property type="match status" value="1"/>
</dbReference>
<feature type="domain" description="Double zinc ribbon" evidence="3">
    <location>
        <begin position="13"/>
        <end position="73"/>
    </location>
</feature>
<dbReference type="Gene3D" id="3.40.50.2020">
    <property type="match status" value="1"/>
</dbReference>
<dbReference type="RefSeq" id="WP_011736582.1">
    <property type="nucleotide sequence ID" value="NC_008609.1"/>
</dbReference>
<organism evidence="4 5">
    <name type="scientific">Pelobacter propionicus (strain DSM 2379 / NBRC 103807 / OttBd1)</name>
    <dbReference type="NCBI Taxonomy" id="338966"/>
    <lineage>
        <taxon>Bacteria</taxon>
        <taxon>Pseudomonadati</taxon>
        <taxon>Thermodesulfobacteriota</taxon>
        <taxon>Desulfuromonadia</taxon>
        <taxon>Desulfuromonadales</taxon>
        <taxon>Desulfuromonadaceae</taxon>
        <taxon>Pelobacter</taxon>
    </lineage>
</organism>
<protein>
    <submittedName>
        <fullName evidence="4">Competence protein F, putative</fullName>
    </submittedName>
</protein>
<dbReference type="EMBL" id="CP000482">
    <property type="protein sequence ID" value="ABL00332.1"/>
    <property type="molecule type" value="Genomic_DNA"/>
</dbReference>